<keyword evidence="5 6" id="KW-0472">Membrane</keyword>
<dbReference type="InterPro" id="IPR004307">
    <property type="entry name" value="TspO_MBR"/>
</dbReference>
<accession>A0A0A9YRI3</accession>
<feature type="transmembrane region" description="Helical" evidence="6">
    <location>
        <begin position="79"/>
        <end position="97"/>
    </location>
</feature>
<name>A0A0A9YRI3_LYGHE</name>
<gene>
    <name evidence="7" type="primary">TSPO_12</name>
    <name evidence="7" type="ORF">CM83_4897</name>
</gene>
<reference evidence="8" key="3">
    <citation type="submission" date="2014-09" db="EMBL/GenBank/DDBJ databases">
        <authorList>
            <person name="Magalhaes I.L.F."/>
            <person name="Oliveira U."/>
            <person name="Santos F.R."/>
            <person name="Vidigal T.H.D.A."/>
            <person name="Brescovit A.D."/>
            <person name="Santos A.J."/>
        </authorList>
    </citation>
    <scope>NUCLEOTIDE SEQUENCE</scope>
</reference>
<organism evidence="7">
    <name type="scientific">Lygus hesperus</name>
    <name type="common">Western plant bug</name>
    <dbReference type="NCBI Taxonomy" id="30085"/>
    <lineage>
        <taxon>Eukaryota</taxon>
        <taxon>Metazoa</taxon>
        <taxon>Ecdysozoa</taxon>
        <taxon>Arthropoda</taxon>
        <taxon>Hexapoda</taxon>
        <taxon>Insecta</taxon>
        <taxon>Pterygota</taxon>
        <taxon>Neoptera</taxon>
        <taxon>Paraneoptera</taxon>
        <taxon>Hemiptera</taxon>
        <taxon>Heteroptera</taxon>
        <taxon>Panheteroptera</taxon>
        <taxon>Cimicomorpha</taxon>
        <taxon>Miridae</taxon>
        <taxon>Mirini</taxon>
        <taxon>Lygus</taxon>
    </lineage>
</organism>
<comment type="subcellular location">
    <subcellularLocation>
        <location evidence="1">Membrane</location>
        <topology evidence="1">Multi-pass membrane protein</topology>
    </subcellularLocation>
</comment>
<evidence type="ECO:0000256" key="1">
    <source>
        <dbReference type="ARBA" id="ARBA00004141"/>
    </source>
</evidence>
<dbReference type="AlphaFoldDB" id="A0A0A9YRI3"/>
<evidence type="ECO:0000256" key="6">
    <source>
        <dbReference type="SAM" id="Phobius"/>
    </source>
</evidence>
<evidence type="ECO:0000256" key="5">
    <source>
        <dbReference type="ARBA" id="ARBA00023136"/>
    </source>
</evidence>
<dbReference type="PANTHER" id="PTHR10057:SF0">
    <property type="entry name" value="TRANSLOCATOR PROTEIN"/>
    <property type="match status" value="1"/>
</dbReference>
<proteinExistence type="inferred from homology"/>
<dbReference type="PANTHER" id="PTHR10057">
    <property type="entry name" value="PERIPHERAL-TYPE BENZODIAZEPINE RECEPTOR"/>
    <property type="match status" value="1"/>
</dbReference>
<sequence>MVDCHYVIPLKMLPLYGYLCIREYTRVNLDWYLGIEHPPWDVTNTIFYVPAFSAAILASGCACFTVWTALEGSEERRFLMIPYVVQMVCLWADYPMLMGGQSLVGGLVNICVTTLLASVTGFTFWMVKPRAGHMMLPYLGFLLYEMCRDAWMYRKWWENYDAWHEAEENP</sequence>
<evidence type="ECO:0000313" key="8">
    <source>
        <dbReference type="EMBL" id="JAG57818.1"/>
    </source>
</evidence>
<keyword evidence="3 6" id="KW-0812">Transmembrane</keyword>
<reference evidence="7" key="1">
    <citation type="journal article" date="2014" name="PLoS ONE">
        <title>Transcriptome-Based Identification of ABC Transporters in the Western Tarnished Plant Bug Lygus hesperus.</title>
        <authorList>
            <person name="Hull J.J."/>
            <person name="Chaney K."/>
            <person name="Geib S.M."/>
            <person name="Fabrick J.A."/>
            <person name="Brent C.S."/>
            <person name="Walsh D."/>
            <person name="Lavine L.C."/>
        </authorList>
    </citation>
    <scope>NUCLEOTIDE SEQUENCE</scope>
</reference>
<evidence type="ECO:0000256" key="3">
    <source>
        <dbReference type="ARBA" id="ARBA00022692"/>
    </source>
</evidence>
<dbReference type="Pfam" id="PF03073">
    <property type="entry name" value="TspO_MBR"/>
    <property type="match status" value="1"/>
</dbReference>
<feature type="transmembrane region" description="Helical" evidence="6">
    <location>
        <begin position="46"/>
        <end position="67"/>
    </location>
</feature>
<feature type="transmembrane region" description="Helical" evidence="6">
    <location>
        <begin position="103"/>
        <end position="127"/>
    </location>
</feature>
<keyword evidence="4 6" id="KW-1133">Transmembrane helix</keyword>
<comment type="similarity">
    <text evidence="2">Belongs to the TspO/BZRP family.</text>
</comment>
<protein>
    <submittedName>
        <fullName evidence="7">Translocator protein</fullName>
    </submittedName>
</protein>
<dbReference type="EMBL" id="GBRD01008003">
    <property type="protein sequence ID" value="JAG57818.1"/>
    <property type="molecule type" value="Transcribed_RNA"/>
</dbReference>
<dbReference type="GO" id="GO:0033013">
    <property type="term" value="P:tetrapyrrole metabolic process"/>
    <property type="evidence" value="ECO:0007669"/>
    <property type="project" value="UniProtKB-ARBA"/>
</dbReference>
<evidence type="ECO:0000313" key="7">
    <source>
        <dbReference type="EMBL" id="JAG34256.1"/>
    </source>
</evidence>
<dbReference type="EMBL" id="GBHO01009348">
    <property type="protein sequence ID" value="JAG34256.1"/>
    <property type="molecule type" value="Transcribed_RNA"/>
</dbReference>
<dbReference type="Gene3D" id="1.20.1260.100">
    <property type="entry name" value="TspO/MBR protein"/>
    <property type="match status" value="1"/>
</dbReference>
<dbReference type="InterPro" id="IPR038330">
    <property type="entry name" value="TspO/MBR-related_sf"/>
</dbReference>
<dbReference type="GO" id="GO:0016020">
    <property type="term" value="C:membrane"/>
    <property type="evidence" value="ECO:0007669"/>
    <property type="project" value="UniProtKB-SubCell"/>
</dbReference>
<evidence type="ECO:0000256" key="4">
    <source>
        <dbReference type="ARBA" id="ARBA00022989"/>
    </source>
</evidence>
<evidence type="ECO:0000256" key="2">
    <source>
        <dbReference type="ARBA" id="ARBA00007524"/>
    </source>
</evidence>
<reference evidence="7" key="2">
    <citation type="submission" date="2014-07" db="EMBL/GenBank/DDBJ databases">
        <authorList>
            <person name="Hull J."/>
        </authorList>
    </citation>
    <scope>NUCLEOTIDE SEQUENCE</scope>
</reference>